<keyword evidence="3" id="KW-0378">Hydrolase</keyword>
<name>A0A6J4R0F5_9ACTN</name>
<dbReference type="GO" id="GO:0008449">
    <property type="term" value="F:N-acetylglucosamine-6-sulfatase activity"/>
    <property type="evidence" value="ECO:0007669"/>
    <property type="project" value="InterPro"/>
</dbReference>
<feature type="domain" description="Sulfatase N-terminal" evidence="6">
    <location>
        <begin position="42"/>
        <end position="364"/>
    </location>
</feature>
<proteinExistence type="inferred from homology"/>
<protein>
    <submittedName>
        <fullName evidence="7">Sulfatase</fullName>
    </submittedName>
</protein>
<gene>
    <name evidence="7" type="ORF">AVDCRST_MAG58-2452</name>
</gene>
<comment type="similarity">
    <text evidence="1">Belongs to the sulfatase family.</text>
</comment>
<evidence type="ECO:0000256" key="1">
    <source>
        <dbReference type="ARBA" id="ARBA00008779"/>
    </source>
</evidence>
<sequence length="486" mass="53741">MTALSMSKVGRVLLLFGACLGLGLVLPSGEVERGSIGAAGRPNIIFIITDDLDAASASKVPSLEGYMADQSLTFENAFVTYPLCCPSRATILTGQYPHNHLVRSNGPPLGGFKTFRKLGRERSTLATWLDEAGYETALFGKYLNGYGNIGRGHIPPGWDEWYGTVGDTQLNQNGQVVTYESDTYLDDALSGLAQDFVRRQERKDAPFFLYLSVHAPHAPAKPALRHEDLYEGLRAPRTPSFDEANVSDKPGWVRNLSLDSSEVRHIDALYRKRLKTTAGVGETIGGLLRTLEQTEKLDNTYLVLTSDNGFHMGQHRLGLGKQAAYEEDIRVPLMIRGPGVPARISRDEMVLNNDLAPTFADLAGFPPPASVDGRSFASLLDKRKGNDPDTWRTAFEVRHWDGKKDDPTYESVTPVPPYRAVRTKRYLYVEYEAGERELYDLRKDPYELHNLHDSAAPDLISKLDARLDALRDCAGEGCRAAENGPP</sequence>
<dbReference type="GO" id="GO:0030203">
    <property type="term" value="P:glycosaminoglycan metabolic process"/>
    <property type="evidence" value="ECO:0007669"/>
    <property type="project" value="InterPro"/>
</dbReference>
<feature type="modified residue" description="3-oxoalanine (Cys)" evidence="5">
    <location>
        <position position="84"/>
    </location>
</feature>
<dbReference type="AlphaFoldDB" id="A0A6J4R0F5"/>
<dbReference type="PROSITE" id="PS00523">
    <property type="entry name" value="SULFATASE_1"/>
    <property type="match status" value="1"/>
</dbReference>
<evidence type="ECO:0000259" key="6">
    <source>
        <dbReference type="Pfam" id="PF00884"/>
    </source>
</evidence>
<organism evidence="7">
    <name type="scientific">uncultured Rubrobacteraceae bacterium</name>
    <dbReference type="NCBI Taxonomy" id="349277"/>
    <lineage>
        <taxon>Bacteria</taxon>
        <taxon>Bacillati</taxon>
        <taxon>Actinomycetota</taxon>
        <taxon>Rubrobacteria</taxon>
        <taxon>Rubrobacterales</taxon>
        <taxon>Rubrobacteraceae</taxon>
        <taxon>environmental samples</taxon>
    </lineage>
</organism>
<dbReference type="Pfam" id="PF00884">
    <property type="entry name" value="Sulfatase"/>
    <property type="match status" value="1"/>
</dbReference>
<dbReference type="PANTHER" id="PTHR43108:SF8">
    <property type="entry name" value="SD21168P"/>
    <property type="match status" value="1"/>
</dbReference>
<dbReference type="InterPro" id="IPR024607">
    <property type="entry name" value="Sulfatase_CS"/>
</dbReference>
<comment type="PTM">
    <text evidence="5">The conversion to 3-oxoalanine (also known as C-formylglycine, FGly), of a serine or cysteine residue in prokaryotes and of a cysteine residue in eukaryotes, is critical for catalytic activity.</text>
</comment>
<reference evidence="7" key="1">
    <citation type="submission" date="2020-02" db="EMBL/GenBank/DDBJ databases">
        <authorList>
            <person name="Meier V. D."/>
        </authorList>
    </citation>
    <scope>NUCLEOTIDE SEQUENCE</scope>
    <source>
        <strain evidence="7">AVDCRST_MAG58</strain>
    </source>
</reference>
<dbReference type="InterPro" id="IPR012251">
    <property type="entry name" value="GlcNAc_6-SO4ase"/>
</dbReference>
<dbReference type="EMBL" id="CADCVF010000051">
    <property type="protein sequence ID" value="CAA9460434.1"/>
    <property type="molecule type" value="Genomic_DNA"/>
</dbReference>
<evidence type="ECO:0000256" key="5">
    <source>
        <dbReference type="PIRSR" id="PIRSR036666-50"/>
    </source>
</evidence>
<evidence type="ECO:0000256" key="2">
    <source>
        <dbReference type="ARBA" id="ARBA00022729"/>
    </source>
</evidence>
<dbReference type="SUPFAM" id="SSF53649">
    <property type="entry name" value="Alkaline phosphatase-like"/>
    <property type="match status" value="1"/>
</dbReference>
<keyword evidence="4" id="KW-0325">Glycoprotein</keyword>
<evidence type="ECO:0000313" key="7">
    <source>
        <dbReference type="EMBL" id="CAA9460434.1"/>
    </source>
</evidence>
<keyword evidence="2" id="KW-0732">Signal</keyword>
<dbReference type="InterPro" id="IPR017850">
    <property type="entry name" value="Alkaline_phosphatase_core_sf"/>
</dbReference>
<evidence type="ECO:0000256" key="4">
    <source>
        <dbReference type="ARBA" id="ARBA00023180"/>
    </source>
</evidence>
<dbReference type="PANTHER" id="PTHR43108">
    <property type="entry name" value="N-ACETYLGLUCOSAMINE-6-SULFATASE FAMILY MEMBER"/>
    <property type="match status" value="1"/>
</dbReference>
<evidence type="ECO:0000256" key="3">
    <source>
        <dbReference type="ARBA" id="ARBA00022801"/>
    </source>
</evidence>
<dbReference type="Gene3D" id="3.40.720.10">
    <property type="entry name" value="Alkaline Phosphatase, subunit A"/>
    <property type="match status" value="1"/>
</dbReference>
<dbReference type="PIRSF" id="PIRSF036666">
    <property type="entry name" value="G6S"/>
    <property type="match status" value="1"/>
</dbReference>
<dbReference type="CDD" id="cd16147">
    <property type="entry name" value="G6S"/>
    <property type="match status" value="1"/>
</dbReference>
<accession>A0A6J4R0F5</accession>
<dbReference type="InterPro" id="IPR000917">
    <property type="entry name" value="Sulfatase_N"/>
</dbReference>